<dbReference type="EMBL" id="DF975154">
    <property type="protein sequence ID" value="GAU51468.1"/>
    <property type="molecule type" value="Genomic_DNA"/>
</dbReference>
<dbReference type="Proteomes" id="UP000242715">
    <property type="component" value="Unassembled WGS sequence"/>
</dbReference>
<gene>
    <name evidence="1" type="ORF">TSUD_85530</name>
</gene>
<organism evidence="1 2">
    <name type="scientific">Trifolium subterraneum</name>
    <name type="common">Subterranean clover</name>
    <dbReference type="NCBI Taxonomy" id="3900"/>
    <lineage>
        <taxon>Eukaryota</taxon>
        <taxon>Viridiplantae</taxon>
        <taxon>Streptophyta</taxon>
        <taxon>Embryophyta</taxon>
        <taxon>Tracheophyta</taxon>
        <taxon>Spermatophyta</taxon>
        <taxon>Magnoliopsida</taxon>
        <taxon>eudicotyledons</taxon>
        <taxon>Gunneridae</taxon>
        <taxon>Pentapetalae</taxon>
        <taxon>rosids</taxon>
        <taxon>fabids</taxon>
        <taxon>Fabales</taxon>
        <taxon>Fabaceae</taxon>
        <taxon>Papilionoideae</taxon>
        <taxon>50 kb inversion clade</taxon>
        <taxon>NPAAA clade</taxon>
        <taxon>Hologalegina</taxon>
        <taxon>IRL clade</taxon>
        <taxon>Trifolieae</taxon>
        <taxon>Trifolium</taxon>
    </lineage>
</organism>
<proteinExistence type="predicted"/>
<dbReference type="OrthoDB" id="1717346at2759"/>
<evidence type="ECO:0000313" key="1">
    <source>
        <dbReference type="EMBL" id="GAU51468.1"/>
    </source>
</evidence>
<reference evidence="2" key="1">
    <citation type="journal article" date="2017" name="Front. Plant Sci.">
        <title>Climate Clever Clovers: New Paradigm to Reduce the Environmental Footprint of Ruminants by Breeding Low Methanogenic Forages Utilizing Haplotype Variation.</title>
        <authorList>
            <person name="Kaur P."/>
            <person name="Appels R."/>
            <person name="Bayer P.E."/>
            <person name="Keeble-Gagnere G."/>
            <person name="Wang J."/>
            <person name="Hirakawa H."/>
            <person name="Shirasawa K."/>
            <person name="Vercoe P."/>
            <person name="Stefanova K."/>
            <person name="Durmic Z."/>
            <person name="Nichols P."/>
            <person name="Revell C."/>
            <person name="Isobe S.N."/>
            <person name="Edwards D."/>
            <person name="Erskine W."/>
        </authorList>
    </citation>
    <scope>NUCLEOTIDE SEQUENCE [LARGE SCALE GENOMIC DNA]</scope>
    <source>
        <strain evidence="2">cv. Daliak</strain>
    </source>
</reference>
<dbReference type="AlphaFoldDB" id="A0A2Z6P4X3"/>
<keyword evidence="2" id="KW-1185">Reference proteome</keyword>
<name>A0A2Z6P4X3_TRISU</name>
<evidence type="ECO:0000313" key="2">
    <source>
        <dbReference type="Proteomes" id="UP000242715"/>
    </source>
</evidence>
<protein>
    <submittedName>
        <fullName evidence="1">Uncharacterized protein</fullName>
    </submittedName>
</protein>
<accession>A0A2Z6P4X3</accession>
<sequence>MTTRNGQIKNFTSNFGPQHPAAHVWHEAADAESAPMPLDMYALLGPPARWRSRSASRAPG</sequence>